<name>A0A9W6LWH3_9MICO</name>
<keyword evidence="3" id="KW-1185">Reference proteome</keyword>
<organism evidence="2 3">
    <name type="scientific">Microbacterium barkeri</name>
    <dbReference type="NCBI Taxonomy" id="33917"/>
    <lineage>
        <taxon>Bacteria</taxon>
        <taxon>Bacillati</taxon>
        <taxon>Actinomycetota</taxon>
        <taxon>Actinomycetes</taxon>
        <taxon>Micrococcales</taxon>
        <taxon>Microbacteriaceae</taxon>
        <taxon>Microbacterium</taxon>
    </lineage>
</organism>
<dbReference type="EMBL" id="BSEJ01000008">
    <property type="protein sequence ID" value="GLJ61794.1"/>
    <property type="molecule type" value="Genomic_DNA"/>
</dbReference>
<keyword evidence="1" id="KW-0812">Transmembrane</keyword>
<keyword evidence="1" id="KW-1133">Transmembrane helix</keyword>
<dbReference type="AlphaFoldDB" id="A0A9W6LWH3"/>
<evidence type="ECO:0000256" key="1">
    <source>
        <dbReference type="SAM" id="Phobius"/>
    </source>
</evidence>
<comment type="caution">
    <text evidence="2">The sequence shown here is derived from an EMBL/GenBank/DDBJ whole genome shotgun (WGS) entry which is preliminary data.</text>
</comment>
<reference evidence="2" key="1">
    <citation type="journal article" date="2014" name="Int. J. Syst. Evol. Microbiol.">
        <title>Complete genome sequence of Corynebacterium casei LMG S-19264T (=DSM 44701T), isolated from a smear-ripened cheese.</title>
        <authorList>
            <consortium name="US DOE Joint Genome Institute (JGI-PGF)"/>
            <person name="Walter F."/>
            <person name="Albersmeier A."/>
            <person name="Kalinowski J."/>
            <person name="Ruckert C."/>
        </authorList>
    </citation>
    <scope>NUCLEOTIDE SEQUENCE</scope>
    <source>
        <strain evidence="2">VKM Ac-1020</strain>
    </source>
</reference>
<evidence type="ECO:0000313" key="3">
    <source>
        <dbReference type="Proteomes" id="UP001142462"/>
    </source>
</evidence>
<dbReference type="Proteomes" id="UP001142462">
    <property type="component" value="Unassembled WGS sequence"/>
</dbReference>
<feature type="transmembrane region" description="Helical" evidence="1">
    <location>
        <begin position="94"/>
        <end position="117"/>
    </location>
</feature>
<reference evidence="2" key="2">
    <citation type="submission" date="2023-01" db="EMBL/GenBank/DDBJ databases">
        <authorList>
            <person name="Sun Q."/>
            <person name="Evtushenko L."/>
        </authorList>
    </citation>
    <scope>NUCLEOTIDE SEQUENCE</scope>
    <source>
        <strain evidence="2">VKM Ac-1020</strain>
    </source>
</reference>
<feature type="transmembrane region" description="Helical" evidence="1">
    <location>
        <begin position="68"/>
        <end position="88"/>
    </location>
</feature>
<gene>
    <name evidence="2" type="ORF">GCM10017576_19240</name>
</gene>
<proteinExistence type="predicted"/>
<keyword evidence="1" id="KW-0472">Membrane</keyword>
<dbReference type="RefSeq" id="WP_271173503.1">
    <property type="nucleotide sequence ID" value="NZ_BSEJ01000008.1"/>
</dbReference>
<accession>A0A9W6LWH3</accession>
<sequence length="160" mass="17664">MGFRQDVRDDFPAGWWRSAARWRAGFVDMGTRTLIVIASALMPRRIRTALRARCIPTQLAPLDDLLDAYLAAVLVNLGACAAAAWWLGTGSPHVLVVIAIAAYAIANTVAALIVIIIMSRSRLTQAAEWAVLDYIDRHAPRRGRPPETIAEYDAERLKNL</sequence>
<evidence type="ECO:0000313" key="2">
    <source>
        <dbReference type="EMBL" id="GLJ61794.1"/>
    </source>
</evidence>
<protein>
    <submittedName>
        <fullName evidence="2">Uncharacterized protein</fullName>
    </submittedName>
</protein>